<evidence type="ECO:0000313" key="1">
    <source>
        <dbReference type="EMBL" id="CAT05133.1"/>
    </source>
</evidence>
<dbReference type="HOGENOM" id="CLU_3009412_0_0_14"/>
<reference evidence="2" key="1">
    <citation type="journal article" date="2009" name="BMC Bioinformatics">
        <title>The Mycoplasma conjunctivae genome sequencing, annotation and analysis.</title>
        <authorList>
            <person name="Calderon-Copete S.P."/>
            <person name="Wigger G."/>
            <person name="Wunderlin C."/>
            <person name="Schmidheini T."/>
            <person name="Frey J."/>
            <person name="Quail M.A."/>
            <person name="Falquet L."/>
        </authorList>
    </citation>
    <scope>NUCLEOTIDE SEQUENCE [LARGE SCALE GENOMIC DNA]</scope>
    <source>
        <strain evidence="2">ATCC 25834 / NCTC 10147 / HRC/581</strain>
    </source>
</reference>
<dbReference type="EMBL" id="FM864216">
    <property type="protein sequence ID" value="CAT05133.1"/>
    <property type="molecule type" value="Genomic_DNA"/>
</dbReference>
<organism evidence="1 2">
    <name type="scientific">Mesomycoplasma conjunctivae (strain ATCC 25834 / NCTC 10147 / HRC/581)</name>
    <name type="common">Mycoplasma conjunctivae</name>
    <dbReference type="NCBI Taxonomy" id="572263"/>
    <lineage>
        <taxon>Bacteria</taxon>
        <taxon>Bacillati</taxon>
        <taxon>Mycoplasmatota</taxon>
        <taxon>Mycoplasmoidales</taxon>
        <taxon>Metamycoplasmataceae</taxon>
        <taxon>Mesomycoplasma</taxon>
    </lineage>
</organism>
<sequence length="56" mass="6588">MKTILVAKQAYNIQKSSFNNMVLFFVDFFFNIKNNAIVDINALSLIWTKKMYHLIS</sequence>
<gene>
    <name evidence="1" type="ordered locus">MCJ_004360</name>
</gene>
<accession>C5J6M9</accession>
<dbReference type="Proteomes" id="UP000001491">
    <property type="component" value="Chromosome"/>
</dbReference>
<keyword evidence="2" id="KW-1185">Reference proteome</keyword>
<dbReference type="KEGG" id="mco:MCJ_004360"/>
<dbReference type="AlphaFoldDB" id="C5J6M9"/>
<name>C5J6M9_MESCH</name>
<protein>
    <submittedName>
        <fullName evidence="1">Uncharacterized protein</fullName>
    </submittedName>
</protein>
<proteinExistence type="predicted"/>
<evidence type="ECO:0000313" key="2">
    <source>
        <dbReference type="Proteomes" id="UP000001491"/>
    </source>
</evidence>